<dbReference type="PANTHER" id="PTHR10943:SF2">
    <property type="entry name" value="26S PROTEASOME NON-ATPASE REGULATORY SUBUNIT 1"/>
    <property type="match status" value="1"/>
</dbReference>
<dbReference type="Gene3D" id="1.25.10.10">
    <property type="entry name" value="Leucine-rich Repeat Variant"/>
    <property type="match status" value="1"/>
</dbReference>
<dbReference type="PANTHER" id="PTHR10943">
    <property type="entry name" value="26S PROTEASOME NON-ATPASE REGULATORY SUBUNIT"/>
    <property type="match status" value="1"/>
</dbReference>
<reference evidence="5" key="1">
    <citation type="submission" date="2021-01" db="EMBL/GenBank/DDBJ databases">
        <authorList>
            <person name="Corre E."/>
            <person name="Pelletier E."/>
            <person name="Niang G."/>
            <person name="Scheremetjew M."/>
            <person name="Finn R."/>
            <person name="Kale V."/>
            <person name="Holt S."/>
            <person name="Cochrane G."/>
            <person name="Meng A."/>
            <person name="Brown T."/>
            <person name="Cohen L."/>
        </authorList>
    </citation>
    <scope>NUCLEOTIDE SEQUENCE</scope>
    <source>
        <strain evidence="5">CCMP1594</strain>
    </source>
</reference>
<organism evidence="5">
    <name type="scientific">Eutreptiella gymnastica</name>
    <dbReference type="NCBI Taxonomy" id="73025"/>
    <lineage>
        <taxon>Eukaryota</taxon>
        <taxon>Discoba</taxon>
        <taxon>Euglenozoa</taxon>
        <taxon>Euglenida</taxon>
        <taxon>Spirocuta</taxon>
        <taxon>Euglenophyceae</taxon>
        <taxon>Eutreptiales</taxon>
        <taxon>Eutreptiaceae</taxon>
        <taxon>Eutreptiella</taxon>
    </lineage>
</organism>
<sequence length="344" mass="38409">MTLADEVICTQLKDLLNMDSAVVGEAAALGIGMVMLGSADKEICQELMEYGQETQHEKITRGIAMALSLIMYNREDEADTLIETLCSHKDAIFRCGGVFVIAMAYAGTANSGAIERLLNMAVTDVSDEVRRYAIAFLGFLTFKKPKYCIDLVRLLSDSYNPHTRYGVAMAIGIACAGTNLKDAVEILERLAKDSVDYIRQMAFISLAMVMIHQPKGSEKVDALRKTLDERIKDKHEELMTKFGCIVATGILDAGGRNITIALHKNNHNLMKSIVGMCVFTQYWYWYSYLLLLSLTFHPVTDQCDSEEYKQPIHKWELKDTPIGTGAAEGDEDKEPDPPEPFEWP</sequence>
<dbReference type="InterPro" id="IPR002015">
    <property type="entry name" value="Proteasome/cyclosome_rpt"/>
</dbReference>
<dbReference type="InterPro" id="IPR016024">
    <property type="entry name" value="ARM-type_fold"/>
</dbReference>
<dbReference type="Pfam" id="PF01851">
    <property type="entry name" value="PC_rep"/>
    <property type="match status" value="1"/>
</dbReference>
<gene>
    <name evidence="4" type="ORF">EGYM00163_LOCUS36532</name>
    <name evidence="5" type="ORF">EGYM00163_LOCUS36534</name>
    <name evidence="6" type="ORF">EGYM00163_LOCUS36535</name>
</gene>
<feature type="compositionally biased region" description="Acidic residues" evidence="3">
    <location>
        <begin position="328"/>
        <end position="344"/>
    </location>
</feature>
<name>A0A6T2EFN6_9EUGL</name>
<dbReference type="GO" id="GO:0043161">
    <property type="term" value="P:proteasome-mediated ubiquitin-dependent protein catabolic process"/>
    <property type="evidence" value="ECO:0007669"/>
    <property type="project" value="TreeGrafter"/>
</dbReference>
<keyword evidence="1" id="KW-0677">Repeat</keyword>
<dbReference type="SUPFAM" id="SSF48371">
    <property type="entry name" value="ARM repeat"/>
    <property type="match status" value="1"/>
</dbReference>
<evidence type="ECO:0000313" key="6">
    <source>
        <dbReference type="EMBL" id="CAE0825289.1"/>
    </source>
</evidence>
<dbReference type="GO" id="GO:0005634">
    <property type="term" value="C:nucleus"/>
    <property type="evidence" value="ECO:0007669"/>
    <property type="project" value="TreeGrafter"/>
</dbReference>
<dbReference type="InterPro" id="IPR011989">
    <property type="entry name" value="ARM-like"/>
</dbReference>
<feature type="region of interest" description="Disordered" evidence="3">
    <location>
        <begin position="317"/>
        <end position="344"/>
    </location>
</feature>
<evidence type="ECO:0000313" key="4">
    <source>
        <dbReference type="EMBL" id="CAE0825286.1"/>
    </source>
</evidence>
<dbReference type="EMBL" id="HBJA01105769">
    <property type="protein sequence ID" value="CAE0825289.1"/>
    <property type="molecule type" value="Transcribed_RNA"/>
</dbReference>
<evidence type="ECO:0000256" key="1">
    <source>
        <dbReference type="ARBA" id="ARBA00022737"/>
    </source>
</evidence>
<evidence type="ECO:0000313" key="5">
    <source>
        <dbReference type="EMBL" id="CAE0825288.1"/>
    </source>
</evidence>
<dbReference type="EMBL" id="HBJA01105765">
    <property type="protein sequence ID" value="CAE0825286.1"/>
    <property type="molecule type" value="Transcribed_RNA"/>
</dbReference>
<proteinExistence type="predicted"/>
<evidence type="ECO:0008006" key="7">
    <source>
        <dbReference type="Google" id="ProtNLM"/>
    </source>
</evidence>
<accession>A0A6T2EFN6</accession>
<evidence type="ECO:0000256" key="3">
    <source>
        <dbReference type="SAM" id="MobiDB-lite"/>
    </source>
</evidence>
<evidence type="ECO:0000256" key="2">
    <source>
        <dbReference type="ARBA" id="ARBA00022942"/>
    </source>
</evidence>
<dbReference type="GO" id="GO:0008540">
    <property type="term" value="C:proteasome regulatory particle, base subcomplex"/>
    <property type="evidence" value="ECO:0007669"/>
    <property type="project" value="TreeGrafter"/>
</dbReference>
<dbReference type="EMBL" id="HBJA01105767">
    <property type="protein sequence ID" value="CAE0825288.1"/>
    <property type="molecule type" value="Transcribed_RNA"/>
</dbReference>
<dbReference type="Pfam" id="PF13646">
    <property type="entry name" value="HEAT_2"/>
    <property type="match status" value="1"/>
</dbReference>
<dbReference type="AlphaFoldDB" id="A0A6T2EFN6"/>
<keyword evidence="2" id="KW-0647">Proteasome</keyword>
<dbReference type="GO" id="GO:0034515">
    <property type="term" value="C:proteasome storage granule"/>
    <property type="evidence" value="ECO:0007669"/>
    <property type="project" value="TreeGrafter"/>
</dbReference>
<protein>
    <recommendedName>
        <fullName evidence="7">26S proteasome regulatory subunit RPN2 C-terminal domain-containing protein</fullName>
    </recommendedName>
</protein>